<dbReference type="eggNOG" id="ENOG5032VC2">
    <property type="taxonomic scope" value="Bacteria"/>
</dbReference>
<dbReference type="Proteomes" id="UP000030416">
    <property type="component" value="Unassembled WGS sequence"/>
</dbReference>
<name>A0A0A3IXG7_9BACL</name>
<comment type="caution">
    <text evidence="2">The sequence shown here is derived from an EMBL/GenBank/DDBJ whole genome shotgun (WGS) entry which is preliminary data.</text>
</comment>
<organism evidence="2 3">
    <name type="scientific">Ureibacillus manganicus DSM 26584</name>
    <dbReference type="NCBI Taxonomy" id="1384049"/>
    <lineage>
        <taxon>Bacteria</taxon>
        <taxon>Bacillati</taxon>
        <taxon>Bacillota</taxon>
        <taxon>Bacilli</taxon>
        <taxon>Bacillales</taxon>
        <taxon>Caryophanaceae</taxon>
        <taxon>Ureibacillus</taxon>
    </lineage>
</organism>
<dbReference type="AlphaFoldDB" id="A0A0A3IXG7"/>
<dbReference type="InterPro" id="IPR048427">
    <property type="entry name" value="YpoC"/>
</dbReference>
<feature type="domain" description="YpoC-like" evidence="1">
    <location>
        <begin position="13"/>
        <end position="117"/>
    </location>
</feature>
<accession>A0A0A3IXG7</accession>
<sequence length="118" mass="14028">MVITFDPVKIQKNAVEPMFLEWEELSKLIHEAHQQRNRQAKVFMEKGIELYERLIVTTSNQESEGINVNEDYEVLPLNGMERLSFIKARPGQFACYRQLDELFKETKKRLARLRVKMK</sequence>
<dbReference type="Pfam" id="PF21747">
    <property type="entry name" value="YpoC"/>
    <property type="match status" value="1"/>
</dbReference>
<dbReference type="EMBL" id="JPVN01000005">
    <property type="protein sequence ID" value="KGR79517.1"/>
    <property type="molecule type" value="Genomic_DNA"/>
</dbReference>
<keyword evidence="3" id="KW-1185">Reference proteome</keyword>
<evidence type="ECO:0000313" key="2">
    <source>
        <dbReference type="EMBL" id="KGR79517.1"/>
    </source>
</evidence>
<gene>
    <name evidence="2" type="ORF">CD29_05315</name>
</gene>
<evidence type="ECO:0000313" key="3">
    <source>
        <dbReference type="Proteomes" id="UP000030416"/>
    </source>
</evidence>
<dbReference type="STRING" id="1384049.CD29_05315"/>
<protein>
    <recommendedName>
        <fullName evidence="1">YpoC-like domain-containing protein</fullName>
    </recommendedName>
</protein>
<reference evidence="2 3" key="1">
    <citation type="submission" date="2014-02" db="EMBL/GenBank/DDBJ databases">
        <title>Draft genome sequence of Lysinibacillus manganicus DSM 26584T.</title>
        <authorList>
            <person name="Zhang F."/>
            <person name="Wang G."/>
            <person name="Zhang L."/>
        </authorList>
    </citation>
    <scope>NUCLEOTIDE SEQUENCE [LARGE SCALE GENOMIC DNA]</scope>
    <source>
        <strain evidence="2 3">DSM 26584</strain>
    </source>
</reference>
<evidence type="ECO:0000259" key="1">
    <source>
        <dbReference type="Pfam" id="PF21747"/>
    </source>
</evidence>
<proteinExistence type="predicted"/>